<feature type="active site" description="Charge relay system" evidence="5">
    <location>
        <position position="144"/>
    </location>
</feature>
<dbReference type="InterPro" id="IPR023828">
    <property type="entry name" value="Peptidase_S8_Ser-AS"/>
</dbReference>
<gene>
    <name evidence="8" type="ORF">BC793_12047</name>
</gene>
<feature type="domain" description="Peptidase S8/S53" evidence="7">
    <location>
        <begin position="136"/>
        <end position="366"/>
    </location>
</feature>
<dbReference type="RefSeq" id="WP_146246567.1">
    <property type="nucleotide sequence ID" value="NZ_QGGR01000020.1"/>
</dbReference>
<evidence type="ECO:0000256" key="3">
    <source>
        <dbReference type="ARBA" id="ARBA00022801"/>
    </source>
</evidence>
<keyword evidence="3 5" id="KW-0378">Hydrolase</keyword>
<evidence type="ECO:0000259" key="7">
    <source>
        <dbReference type="Pfam" id="PF00082"/>
    </source>
</evidence>
<keyword evidence="9" id="KW-1185">Reference proteome</keyword>
<reference evidence="8 9" key="1">
    <citation type="submission" date="2018-05" db="EMBL/GenBank/DDBJ databases">
        <title>Genomic Encyclopedia of Archaeal and Bacterial Type Strains, Phase II (KMG-II): from individual species to whole genera.</title>
        <authorList>
            <person name="Goeker M."/>
        </authorList>
    </citation>
    <scope>NUCLEOTIDE SEQUENCE [LARGE SCALE GENOMIC DNA]</scope>
    <source>
        <strain evidence="8 9">DSM 45184</strain>
    </source>
</reference>
<feature type="active site" description="Charge relay system" evidence="5">
    <location>
        <position position="186"/>
    </location>
</feature>
<proteinExistence type="inferred from homology"/>
<dbReference type="Pfam" id="PF00082">
    <property type="entry name" value="Peptidase_S8"/>
    <property type="match status" value="1"/>
</dbReference>
<dbReference type="AlphaFoldDB" id="A0A316F4Z4"/>
<evidence type="ECO:0000256" key="4">
    <source>
        <dbReference type="ARBA" id="ARBA00022825"/>
    </source>
</evidence>
<dbReference type="EMBL" id="QGGR01000020">
    <property type="protein sequence ID" value="PWK40108.1"/>
    <property type="molecule type" value="Genomic_DNA"/>
</dbReference>
<accession>A0A316F4Z4</accession>
<dbReference type="InterPro" id="IPR000209">
    <property type="entry name" value="Peptidase_S8/S53_dom"/>
</dbReference>
<feature type="active site" description="Charge relay system" evidence="5">
    <location>
        <position position="351"/>
    </location>
</feature>
<dbReference type="PROSITE" id="PS51892">
    <property type="entry name" value="SUBTILASE"/>
    <property type="match status" value="1"/>
</dbReference>
<dbReference type="Proteomes" id="UP000245697">
    <property type="component" value="Unassembled WGS sequence"/>
</dbReference>
<dbReference type="SUPFAM" id="SSF52743">
    <property type="entry name" value="Subtilisin-like"/>
    <property type="match status" value="1"/>
</dbReference>
<feature type="region of interest" description="Disordered" evidence="6">
    <location>
        <begin position="110"/>
        <end position="132"/>
    </location>
</feature>
<name>A0A316F4Z4_9ACTN</name>
<evidence type="ECO:0000256" key="2">
    <source>
        <dbReference type="ARBA" id="ARBA00022670"/>
    </source>
</evidence>
<organism evidence="8 9">
    <name type="scientific">Actinoplanes xinjiangensis</name>
    <dbReference type="NCBI Taxonomy" id="512350"/>
    <lineage>
        <taxon>Bacteria</taxon>
        <taxon>Bacillati</taxon>
        <taxon>Actinomycetota</taxon>
        <taxon>Actinomycetes</taxon>
        <taxon>Micromonosporales</taxon>
        <taxon>Micromonosporaceae</taxon>
        <taxon>Actinoplanes</taxon>
    </lineage>
</organism>
<keyword evidence="4 5" id="KW-0720">Serine protease</keyword>
<comment type="similarity">
    <text evidence="1 5">Belongs to the peptidase S8 family.</text>
</comment>
<comment type="caution">
    <text evidence="8">The sequence shown here is derived from an EMBL/GenBank/DDBJ whole genome shotgun (WGS) entry which is preliminary data.</text>
</comment>
<protein>
    <submittedName>
        <fullName evidence="8">Subtilase family protein</fullName>
    </submittedName>
</protein>
<evidence type="ECO:0000313" key="8">
    <source>
        <dbReference type="EMBL" id="PWK40108.1"/>
    </source>
</evidence>
<dbReference type="InterPro" id="IPR015500">
    <property type="entry name" value="Peptidase_S8_subtilisin-rel"/>
</dbReference>
<evidence type="ECO:0000256" key="6">
    <source>
        <dbReference type="SAM" id="MobiDB-lite"/>
    </source>
</evidence>
<keyword evidence="2 5" id="KW-0645">Protease</keyword>
<dbReference type="InterPro" id="IPR050131">
    <property type="entry name" value="Peptidase_S8_subtilisin-like"/>
</dbReference>
<dbReference type="PRINTS" id="PR00723">
    <property type="entry name" value="SUBTILISIN"/>
</dbReference>
<dbReference type="GO" id="GO:0006508">
    <property type="term" value="P:proteolysis"/>
    <property type="evidence" value="ECO:0007669"/>
    <property type="project" value="UniProtKB-KW"/>
</dbReference>
<sequence>MPGETSFPNPWALDPRVRRTGNTYYMANEILVAADDAGMVRGAMRGLGAQRSEAPDGIDEYVHRYVLPDTGDDPPVVPTVVGELRALGNSPRVGLNHVFAANAIPISGQPKLHGGTATDPAPAPNPEVGDQATDGRVVRVAVIDTGLDPAALTLPVFYQHQRHGRHEPDAVYENQAIRRIGLMGGHGTAAAGIIARYARRAHLTSIQVLNVHGICDEWTLAAGILRARDAGAEVISMSLGGTYVGDEEPLALKAVLDDLPAGTVVVAAAGNVDAATPNFYPASRPGVISVAAIDTTDPAGAEVPATFSNTGDWITACAPGVRVHAPYVFGTWTYGTNPIDFTGAVAWSGTSFAAPFVAAQIAAATTLKETCAEAADRLIGGLQQSFPGYGKYVAAPAGFTLP</sequence>
<evidence type="ECO:0000256" key="5">
    <source>
        <dbReference type="PROSITE-ProRule" id="PRU01240"/>
    </source>
</evidence>
<dbReference type="GO" id="GO:0004252">
    <property type="term" value="F:serine-type endopeptidase activity"/>
    <property type="evidence" value="ECO:0007669"/>
    <property type="project" value="UniProtKB-UniRule"/>
</dbReference>
<evidence type="ECO:0000256" key="1">
    <source>
        <dbReference type="ARBA" id="ARBA00011073"/>
    </source>
</evidence>
<dbReference type="Gene3D" id="3.40.50.200">
    <property type="entry name" value="Peptidase S8/S53 domain"/>
    <property type="match status" value="1"/>
</dbReference>
<dbReference type="PANTHER" id="PTHR43806:SF11">
    <property type="entry name" value="CEREVISIN-RELATED"/>
    <property type="match status" value="1"/>
</dbReference>
<dbReference type="PROSITE" id="PS00138">
    <property type="entry name" value="SUBTILASE_SER"/>
    <property type="match status" value="1"/>
</dbReference>
<dbReference type="InterPro" id="IPR036852">
    <property type="entry name" value="Peptidase_S8/S53_dom_sf"/>
</dbReference>
<dbReference type="PANTHER" id="PTHR43806">
    <property type="entry name" value="PEPTIDASE S8"/>
    <property type="match status" value="1"/>
</dbReference>
<evidence type="ECO:0000313" key="9">
    <source>
        <dbReference type="Proteomes" id="UP000245697"/>
    </source>
</evidence>